<dbReference type="PROSITE" id="PS50105">
    <property type="entry name" value="SAM_DOMAIN"/>
    <property type="match status" value="1"/>
</dbReference>
<dbReference type="GO" id="GO:0007169">
    <property type="term" value="P:cell surface receptor protein tyrosine kinase signaling pathway"/>
    <property type="evidence" value="ECO:0007669"/>
    <property type="project" value="TreeGrafter"/>
</dbReference>
<organism evidence="2">
    <name type="scientific">Notodromas monacha</name>
    <dbReference type="NCBI Taxonomy" id="399045"/>
    <lineage>
        <taxon>Eukaryota</taxon>
        <taxon>Metazoa</taxon>
        <taxon>Ecdysozoa</taxon>
        <taxon>Arthropoda</taxon>
        <taxon>Crustacea</taxon>
        <taxon>Oligostraca</taxon>
        <taxon>Ostracoda</taxon>
        <taxon>Podocopa</taxon>
        <taxon>Podocopida</taxon>
        <taxon>Cypridocopina</taxon>
        <taxon>Cypridoidea</taxon>
        <taxon>Cyprididae</taxon>
        <taxon>Notodromas</taxon>
    </lineage>
</organism>
<sequence>MPEESQLNRSRSRTARPKPLYQWDNADVVKWLNKKINVENRQAYKDAFEKHDITGKALTHMTEITLMRLGIANPDDAQAIWREILKLRLKTGILEMKEFQLRDKRIANTKLTTSTNS</sequence>
<evidence type="ECO:0000313" key="2">
    <source>
        <dbReference type="EMBL" id="CAD7280148.1"/>
    </source>
</evidence>
<proteinExistence type="predicted"/>
<dbReference type="OrthoDB" id="434324at2759"/>
<name>A0A7R9BTB4_9CRUS</name>
<accession>A0A7R9BTB4</accession>
<dbReference type="EMBL" id="CAJPEX010001969">
    <property type="protein sequence ID" value="CAG0920300.1"/>
    <property type="molecule type" value="Genomic_DNA"/>
</dbReference>
<dbReference type="AlphaFoldDB" id="A0A7R9BTB4"/>
<keyword evidence="3" id="KW-1185">Reference proteome</keyword>
<dbReference type="SUPFAM" id="SSF47769">
    <property type="entry name" value="SAM/Pointed domain"/>
    <property type="match status" value="1"/>
</dbReference>
<dbReference type="InterPro" id="IPR001660">
    <property type="entry name" value="SAM"/>
</dbReference>
<dbReference type="Gene3D" id="1.10.150.50">
    <property type="entry name" value="Transcription Factor, Ets-1"/>
    <property type="match status" value="1"/>
</dbReference>
<protein>
    <recommendedName>
        <fullName evidence="1">SAM domain-containing protein</fullName>
    </recommendedName>
</protein>
<dbReference type="Pfam" id="PF07647">
    <property type="entry name" value="SAM_2"/>
    <property type="match status" value="1"/>
</dbReference>
<dbReference type="EMBL" id="OA884006">
    <property type="protein sequence ID" value="CAD7280148.1"/>
    <property type="molecule type" value="Genomic_DNA"/>
</dbReference>
<dbReference type="InterPro" id="IPR013761">
    <property type="entry name" value="SAM/pointed_sf"/>
</dbReference>
<dbReference type="PANTHER" id="PTHR20843:SF0">
    <property type="entry name" value="PROTEIN AVEUGLE"/>
    <property type="match status" value="1"/>
</dbReference>
<dbReference type="InterPro" id="IPR052268">
    <property type="entry name" value="SAM_domain-containing_protein"/>
</dbReference>
<reference evidence="2" key="1">
    <citation type="submission" date="2020-11" db="EMBL/GenBank/DDBJ databases">
        <authorList>
            <person name="Tran Van P."/>
        </authorList>
    </citation>
    <scope>NUCLEOTIDE SEQUENCE</scope>
</reference>
<dbReference type="GO" id="GO:0009898">
    <property type="term" value="C:cytoplasmic side of plasma membrane"/>
    <property type="evidence" value="ECO:0007669"/>
    <property type="project" value="TreeGrafter"/>
</dbReference>
<evidence type="ECO:0000259" key="1">
    <source>
        <dbReference type="PROSITE" id="PS50105"/>
    </source>
</evidence>
<dbReference type="PANTHER" id="PTHR20843">
    <property type="entry name" value="STERILE ALPHA MOTIF DOMAIN CONTAINING PROTEIN 10"/>
    <property type="match status" value="1"/>
</dbReference>
<feature type="domain" description="SAM" evidence="1">
    <location>
        <begin position="23"/>
        <end position="90"/>
    </location>
</feature>
<gene>
    <name evidence="2" type="ORF">NMOB1V02_LOCUS7811</name>
</gene>
<evidence type="ECO:0000313" key="3">
    <source>
        <dbReference type="Proteomes" id="UP000678499"/>
    </source>
</evidence>
<dbReference type="SMART" id="SM00454">
    <property type="entry name" value="SAM"/>
    <property type="match status" value="1"/>
</dbReference>
<dbReference type="Proteomes" id="UP000678499">
    <property type="component" value="Unassembled WGS sequence"/>
</dbReference>